<proteinExistence type="predicted"/>
<dbReference type="AlphaFoldDB" id="A0A7R9INB9"/>
<protein>
    <submittedName>
        <fullName evidence="2">Uncharacterized protein</fullName>
    </submittedName>
</protein>
<name>A0A7R9INB9_9NEOP</name>
<reference evidence="2" key="1">
    <citation type="submission" date="2020-11" db="EMBL/GenBank/DDBJ databases">
        <authorList>
            <person name="Tran Van P."/>
        </authorList>
    </citation>
    <scope>NUCLEOTIDE SEQUENCE</scope>
</reference>
<gene>
    <name evidence="2" type="ORF">TTEB3V08_LOCUS9532</name>
</gene>
<keyword evidence="1" id="KW-1133">Transmembrane helix</keyword>
<accession>A0A7R9INB9</accession>
<keyword evidence="1" id="KW-0472">Membrane</keyword>
<evidence type="ECO:0000256" key="1">
    <source>
        <dbReference type="SAM" id="Phobius"/>
    </source>
</evidence>
<evidence type="ECO:0000313" key="2">
    <source>
        <dbReference type="EMBL" id="CAD7461625.1"/>
    </source>
</evidence>
<feature type="transmembrane region" description="Helical" evidence="1">
    <location>
        <begin position="33"/>
        <end position="52"/>
    </location>
</feature>
<sequence>MASGEKKKRTTWHWEGWRNERWGIGKMMKKMHLMWSLCVQGASIVLLKMSTFKL</sequence>
<keyword evidence="1" id="KW-0812">Transmembrane</keyword>
<dbReference type="EMBL" id="OE005020">
    <property type="protein sequence ID" value="CAD7461625.1"/>
    <property type="molecule type" value="Genomic_DNA"/>
</dbReference>
<organism evidence="2">
    <name type="scientific">Timema tahoe</name>
    <dbReference type="NCBI Taxonomy" id="61484"/>
    <lineage>
        <taxon>Eukaryota</taxon>
        <taxon>Metazoa</taxon>
        <taxon>Ecdysozoa</taxon>
        <taxon>Arthropoda</taxon>
        <taxon>Hexapoda</taxon>
        <taxon>Insecta</taxon>
        <taxon>Pterygota</taxon>
        <taxon>Neoptera</taxon>
        <taxon>Polyneoptera</taxon>
        <taxon>Phasmatodea</taxon>
        <taxon>Timematodea</taxon>
        <taxon>Timematoidea</taxon>
        <taxon>Timematidae</taxon>
        <taxon>Timema</taxon>
    </lineage>
</organism>